<evidence type="ECO:0000313" key="3">
    <source>
        <dbReference type="EMBL" id="KAF2215936.1"/>
    </source>
</evidence>
<evidence type="ECO:0000256" key="1">
    <source>
        <dbReference type="SAM" id="MobiDB-lite"/>
    </source>
</evidence>
<keyword evidence="4" id="KW-1185">Reference proteome</keyword>
<keyword evidence="2" id="KW-0472">Membrane</keyword>
<gene>
    <name evidence="3" type="ORF">CERZMDRAFT_94323</name>
</gene>
<dbReference type="AlphaFoldDB" id="A0A6A6FR30"/>
<keyword evidence="2" id="KW-1133">Transmembrane helix</keyword>
<evidence type="ECO:0000256" key="2">
    <source>
        <dbReference type="SAM" id="Phobius"/>
    </source>
</evidence>
<dbReference type="EMBL" id="ML992665">
    <property type="protein sequence ID" value="KAF2215936.1"/>
    <property type="molecule type" value="Genomic_DNA"/>
</dbReference>
<name>A0A6A6FR30_9PEZI</name>
<protein>
    <submittedName>
        <fullName evidence="3">Uncharacterized protein</fullName>
    </submittedName>
</protein>
<proteinExistence type="predicted"/>
<sequence length="140" mass="14917">MVVEEPTLDEPLPQPSPSGLKAAGSATEREIDVAAGETEADFEDSMEDATVSVTVMVLVQMVVTVVLSVTGGGTATLFKCDQEIASVVVQARRDRSYDYPGAWKKNMGAAGTVFLLDTVETQAHMTASVRPSDKIWQAPN</sequence>
<organism evidence="3 4">
    <name type="scientific">Cercospora zeae-maydis SCOH1-5</name>
    <dbReference type="NCBI Taxonomy" id="717836"/>
    <lineage>
        <taxon>Eukaryota</taxon>
        <taxon>Fungi</taxon>
        <taxon>Dikarya</taxon>
        <taxon>Ascomycota</taxon>
        <taxon>Pezizomycotina</taxon>
        <taxon>Dothideomycetes</taxon>
        <taxon>Dothideomycetidae</taxon>
        <taxon>Mycosphaerellales</taxon>
        <taxon>Mycosphaerellaceae</taxon>
        <taxon>Cercospora</taxon>
    </lineage>
</organism>
<accession>A0A6A6FR30</accession>
<reference evidence="3" key="1">
    <citation type="journal article" date="2020" name="Stud. Mycol.">
        <title>101 Dothideomycetes genomes: a test case for predicting lifestyles and emergence of pathogens.</title>
        <authorList>
            <person name="Haridas S."/>
            <person name="Albert R."/>
            <person name="Binder M."/>
            <person name="Bloem J."/>
            <person name="Labutti K."/>
            <person name="Salamov A."/>
            <person name="Andreopoulos B."/>
            <person name="Baker S."/>
            <person name="Barry K."/>
            <person name="Bills G."/>
            <person name="Bluhm B."/>
            <person name="Cannon C."/>
            <person name="Castanera R."/>
            <person name="Culley D."/>
            <person name="Daum C."/>
            <person name="Ezra D."/>
            <person name="Gonzalez J."/>
            <person name="Henrissat B."/>
            <person name="Kuo A."/>
            <person name="Liang C."/>
            <person name="Lipzen A."/>
            <person name="Lutzoni F."/>
            <person name="Magnuson J."/>
            <person name="Mondo S."/>
            <person name="Nolan M."/>
            <person name="Ohm R."/>
            <person name="Pangilinan J."/>
            <person name="Park H.-J."/>
            <person name="Ramirez L."/>
            <person name="Alfaro M."/>
            <person name="Sun H."/>
            <person name="Tritt A."/>
            <person name="Yoshinaga Y."/>
            <person name="Zwiers L.-H."/>
            <person name="Turgeon B."/>
            <person name="Goodwin S."/>
            <person name="Spatafora J."/>
            <person name="Crous P."/>
            <person name="Grigoriev I."/>
        </authorList>
    </citation>
    <scope>NUCLEOTIDE SEQUENCE</scope>
    <source>
        <strain evidence="3">SCOH1-5</strain>
    </source>
</reference>
<feature type="region of interest" description="Disordered" evidence="1">
    <location>
        <begin position="1"/>
        <end position="28"/>
    </location>
</feature>
<feature type="transmembrane region" description="Helical" evidence="2">
    <location>
        <begin position="49"/>
        <end position="69"/>
    </location>
</feature>
<keyword evidence="2" id="KW-0812">Transmembrane</keyword>
<dbReference type="Proteomes" id="UP000799539">
    <property type="component" value="Unassembled WGS sequence"/>
</dbReference>
<evidence type="ECO:0000313" key="4">
    <source>
        <dbReference type="Proteomes" id="UP000799539"/>
    </source>
</evidence>